<dbReference type="PIRSF" id="PIRSF037226">
    <property type="entry name" value="Amidohydrolase_ACY1L2_prd"/>
    <property type="match status" value="1"/>
</dbReference>
<dbReference type="SUPFAM" id="SSF53187">
    <property type="entry name" value="Zn-dependent exopeptidases"/>
    <property type="match status" value="1"/>
</dbReference>
<dbReference type="InterPro" id="IPR052030">
    <property type="entry name" value="Peptidase_M20/M20A_hydrolases"/>
</dbReference>
<reference evidence="3 4" key="1">
    <citation type="submission" date="2018-12" db="EMBL/GenBank/DDBJ databases">
        <title>Draft genome sequences of Mycolicibacterium peregrinum isolated from a pig with lymphadenitis and from soil on the same Japanese pig farm.</title>
        <authorList>
            <person name="Komatsu T."/>
            <person name="Ohya K."/>
            <person name="Sawai K."/>
            <person name="Odoi J.O."/>
            <person name="Otsu K."/>
            <person name="Ota A."/>
            <person name="Ito T."/>
            <person name="Kawai M."/>
            <person name="Maruyama F."/>
        </authorList>
    </citation>
    <scope>NUCLEOTIDE SEQUENCE [LARGE SCALE GENOMIC DNA]</scope>
    <source>
        <strain evidence="3 4">138</strain>
    </source>
</reference>
<dbReference type="PANTHER" id="PTHR30575:SF0">
    <property type="entry name" value="XAA-ARG DIPEPTIDASE"/>
    <property type="match status" value="1"/>
</dbReference>
<dbReference type="Proteomes" id="UP000297792">
    <property type="component" value="Unassembled WGS sequence"/>
</dbReference>
<dbReference type="Gene3D" id="3.40.630.10">
    <property type="entry name" value="Zn peptidases"/>
    <property type="match status" value="1"/>
</dbReference>
<dbReference type="InterPro" id="IPR002933">
    <property type="entry name" value="Peptidase_M20"/>
</dbReference>
<name>A0A4Z0HRV2_MYCPR</name>
<evidence type="ECO:0000313" key="4">
    <source>
        <dbReference type="Proteomes" id="UP000297792"/>
    </source>
</evidence>
<dbReference type="InterPro" id="IPR017439">
    <property type="entry name" value="Amidohydrolase"/>
</dbReference>
<evidence type="ECO:0000313" key="3">
    <source>
        <dbReference type="EMBL" id="TGB41038.1"/>
    </source>
</evidence>
<sequence length="417" mass="44645">MTRLPGLPRSGRCGNHKPRTTLCGPAGPTWRRHTEFRVTNDHKIRAKSVVEAAFPSLVALSEKLHANPETAWNEHQAVAWVSGYLAEDGFEVTTPFLGLDTAFHAHYGDGPVRVGLCAEYDALPSLGHACGHNLIAAMSVGAALALASVADEAGLTVEVFGTPAEEGGGGKIEMLERGAFHGLDLAMMAHPAPVDVAEARPFAVSHSEITFTGKAAHAAAYPEQGRNAADAFTIAQVALGLLRQQLPETVRVHGVMTDGGEAPNAIPERTRGRWYIRAGSLAELADLEPRIWRCFEAGALASGCEVSVRPESKPYAEFRTDERALAAYRRNAEALGRSFDSGEQAGRMNRASTDMGNVSQVVPTIHPYIGIGSLPALNHQREFADHCVGRQAERAIHDGAIALAWTALDLFGERSGR</sequence>
<dbReference type="InterPro" id="IPR017144">
    <property type="entry name" value="Xaa-Arg_dipeptidase"/>
</dbReference>
<dbReference type="Pfam" id="PF01546">
    <property type="entry name" value="Peptidase_M20"/>
    <property type="match status" value="1"/>
</dbReference>
<dbReference type="GO" id="GO:0016805">
    <property type="term" value="F:dipeptidase activity"/>
    <property type="evidence" value="ECO:0007669"/>
    <property type="project" value="InterPro"/>
</dbReference>
<dbReference type="FunFam" id="3.30.70.360:FF:000004">
    <property type="entry name" value="Peptidase M20 domain-containing protein 2"/>
    <property type="match status" value="1"/>
</dbReference>
<dbReference type="GO" id="GO:0046657">
    <property type="term" value="P:folic acid catabolic process"/>
    <property type="evidence" value="ECO:0007669"/>
    <property type="project" value="TreeGrafter"/>
</dbReference>
<feature type="domain" description="Peptidase M20 dimerisation" evidence="2">
    <location>
        <begin position="208"/>
        <end position="296"/>
    </location>
</feature>
<comment type="caution">
    <text evidence="3">The sequence shown here is derived from an EMBL/GenBank/DDBJ whole genome shotgun (WGS) entry which is preliminary data.</text>
</comment>
<dbReference type="AlphaFoldDB" id="A0A4Z0HRV2"/>
<dbReference type="GO" id="GO:0005737">
    <property type="term" value="C:cytoplasm"/>
    <property type="evidence" value="ECO:0007669"/>
    <property type="project" value="TreeGrafter"/>
</dbReference>
<dbReference type="PANTHER" id="PTHR30575">
    <property type="entry name" value="PEPTIDASE M20"/>
    <property type="match status" value="1"/>
</dbReference>
<evidence type="ECO:0000259" key="2">
    <source>
        <dbReference type="Pfam" id="PF07687"/>
    </source>
</evidence>
<dbReference type="EMBL" id="RWKA01000009">
    <property type="protein sequence ID" value="TGB41038.1"/>
    <property type="molecule type" value="Genomic_DNA"/>
</dbReference>
<dbReference type="InterPro" id="IPR011650">
    <property type="entry name" value="Peptidase_M20_dimer"/>
</dbReference>
<dbReference type="NCBIfam" id="TIGR01891">
    <property type="entry name" value="amidohydrolases"/>
    <property type="match status" value="1"/>
</dbReference>
<dbReference type="CDD" id="cd05672">
    <property type="entry name" value="M20_ACY1L2-like"/>
    <property type="match status" value="1"/>
</dbReference>
<accession>A0A4Z0HRV2</accession>
<comment type="similarity">
    <text evidence="1">Belongs to the peptidase M20A family.</text>
</comment>
<keyword evidence="4" id="KW-1185">Reference proteome</keyword>
<gene>
    <name evidence="3" type="ORF">EJD98_17870</name>
</gene>
<protein>
    <recommendedName>
        <fullName evidence="1">Peptidase M20 domain-containing protein 2</fullName>
    </recommendedName>
</protein>
<dbReference type="InterPro" id="IPR036264">
    <property type="entry name" value="Bact_exopeptidase_dim_dom"/>
</dbReference>
<evidence type="ECO:0000256" key="1">
    <source>
        <dbReference type="PIRNR" id="PIRNR037226"/>
    </source>
</evidence>
<dbReference type="SUPFAM" id="SSF55031">
    <property type="entry name" value="Bacterial exopeptidase dimerisation domain"/>
    <property type="match status" value="1"/>
</dbReference>
<dbReference type="Pfam" id="PF07687">
    <property type="entry name" value="M20_dimer"/>
    <property type="match status" value="1"/>
</dbReference>
<proteinExistence type="inferred from homology"/>
<dbReference type="Gene3D" id="3.30.70.360">
    <property type="match status" value="1"/>
</dbReference>
<dbReference type="GO" id="GO:0071713">
    <property type="term" value="F:para-aminobenzoyl-glutamate hydrolase activity"/>
    <property type="evidence" value="ECO:0007669"/>
    <property type="project" value="TreeGrafter"/>
</dbReference>
<organism evidence="3 4">
    <name type="scientific">Mycolicibacterium peregrinum</name>
    <name type="common">Mycobacterium peregrinum</name>
    <dbReference type="NCBI Taxonomy" id="43304"/>
    <lineage>
        <taxon>Bacteria</taxon>
        <taxon>Bacillati</taxon>
        <taxon>Actinomycetota</taxon>
        <taxon>Actinomycetes</taxon>
        <taxon>Mycobacteriales</taxon>
        <taxon>Mycobacteriaceae</taxon>
        <taxon>Mycolicibacterium</taxon>
    </lineage>
</organism>